<dbReference type="EMBL" id="JAVIDA010000033">
    <property type="protein sequence ID" value="MDQ9073092.1"/>
    <property type="molecule type" value="Genomic_DNA"/>
</dbReference>
<sequence length="149" mass="16868">MKTKVIFSSLLCLMMAQNLFAELPQRNNLSPQLKASLSDKILSKDEIIQGADRSQNIYFTCLSETSESIKKQFPNANKDMLINITNATCENPEDLFNVYNILLASSSMNKPMSEKQASVFIENAYKKNGREKTNEAVRAKVLKDLRIIE</sequence>
<organism evidence="2 3">
    <name type="scientific">Acinetobacter gerneri</name>
    <dbReference type="NCBI Taxonomy" id="202952"/>
    <lineage>
        <taxon>Bacteria</taxon>
        <taxon>Pseudomonadati</taxon>
        <taxon>Pseudomonadota</taxon>
        <taxon>Gammaproteobacteria</taxon>
        <taxon>Moraxellales</taxon>
        <taxon>Moraxellaceae</taxon>
        <taxon>Acinetobacter</taxon>
    </lineage>
</organism>
<feature type="signal peptide" evidence="1">
    <location>
        <begin position="1"/>
        <end position="21"/>
    </location>
</feature>
<evidence type="ECO:0000256" key="1">
    <source>
        <dbReference type="SAM" id="SignalP"/>
    </source>
</evidence>
<accession>A0AAW8JNW3</accession>
<dbReference type="AlphaFoldDB" id="A0AAW8JNW3"/>
<keyword evidence="1" id="KW-0732">Signal</keyword>
<evidence type="ECO:0000313" key="3">
    <source>
        <dbReference type="Proteomes" id="UP001243195"/>
    </source>
</evidence>
<reference evidence="2" key="1">
    <citation type="submission" date="2023-08" db="EMBL/GenBank/DDBJ databases">
        <title>Emergence of clinically-relevant ST2 carbapenem-resistant Acinetobacter baumannii strains in hospital sewages in Zhejiang, East of China.</title>
        <authorList>
            <person name="Kaichao C."/>
            <person name="Zhang R."/>
        </authorList>
    </citation>
    <scope>NUCLEOTIDE SEQUENCE</scope>
    <source>
        <strain evidence="2">M-SY-60</strain>
    </source>
</reference>
<dbReference type="RefSeq" id="WP_308957189.1">
    <property type="nucleotide sequence ID" value="NZ_DAMBEH010000007.1"/>
</dbReference>
<name>A0AAW8JNW3_9GAMM</name>
<evidence type="ECO:0000313" key="2">
    <source>
        <dbReference type="EMBL" id="MDQ9073092.1"/>
    </source>
</evidence>
<feature type="chain" id="PRO_5043678768" description="DUF2059 domain-containing protein" evidence="1">
    <location>
        <begin position="22"/>
        <end position="149"/>
    </location>
</feature>
<dbReference type="Proteomes" id="UP001243195">
    <property type="component" value="Unassembled WGS sequence"/>
</dbReference>
<protein>
    <recommendedName>
        <fullName evidence="4">DUF2059 domain-containing protein</fullName>
    </recommendedName>
</protein>
<comment type="caution">
    <text evidence="2">The sequence shown here is derived from an EMBL/GenBank/DDBJ whole genome shotgun (WGS) entry which is preliminary data.</text>
</comment>
<gene>
    <name evidence="2" type="ORF">RFH51_16685</name>
</gene>
<proteinExistence type="predicted"/>
<evidence type="ECO:0008006" key="4">
    <source>
        <dbReference type="Google" id="ProtNLM"/>
    </source>
</evidence>